<name>A0A0G3HFX9_9CORY</name>
<dbReference type="PROSITE" id="PS50987">
    <property type="entry name" value="HTH_ARSR_2"/>
    <property type="match status" value="1"/>
</dbReference>
<dbReference type="AlphaFoldDB" id="A0A0G3HFX9"/>
<dbReference type="EMBL" id="CP011546">
    <property type="protein sequence ID" value="AKK10863.1"/>
    <property type="molecule type" value="Genomic_DNA"/>
</dbReference>
<dbReference type="InterPro" id="IPR001845">
    <property type="entry name" value="HTH_ArsR_DNA-bd_dom"/>
</dbReference>
<dbReference type="PRINTS" id="PR00778">
    <property type="entry name" value="HTHARSR"/>
</dbReference>
<dbReference type="PANTHER" id="PTHR33154">
    <property type="entry name" value="TRANSCRIPTIONAL REGULATOR, ARSR FAMILY"/>
    <property type="match status" value="1"/>
</dbReference>
<dbReference type="CDD" id="cd00090">
    <property type="entry name" value="HTH_ARSR"/>
    <property type="match status" value="1"/>
</dbReference>
<gene>
    <name evidence="5" type="ORF">CUTER_04285</name>
</gene>
<sequence length="104" mass="11285">MIMSRSVPENLLALADTWSPLFKVLGDPTRLRLLLTMHYLGPGSASVSELAELTGLRTATTSAALKLMQQSGILTAERDGRQTFYSVANSEAHTLLHHIGGIHE</sequence>
<dbReference type="SMART" id="SM00418">
    <property type="entry name" value="HTH_ARSR"/>
    <property type="match status" value="1"/>
</dbReference>
<dbReference type="GO" id="GO:0003677">
    <property type="term" value="F:DNA binding"/>
    <property type="evidence" value="ECO:0007669"/>
    <property type="project" value="UniProtKB-KW"/>
</dbReference>
<keyword evidence="2" id="KW-0238">DNA-binding</keyword>
<dbReference type="InterPro" id="IPR036390">
    <property type="entry name" value="WH_DNA-bd_sf"/>
</dbReference>
<evidence type="ECO:0000256" key="1">
    <source>
        <dbReference type="ARBA" id="ARBA00023015"/>
    </source>
</evidence>
<proteinExistence type="predicted"/>
<keyword evidence="1" id="KW-0805">Transcription regulation</keyword>
<dbReference type="GO" id="GO:0003700">
    <property type="term" value="F:DNA-binding transcription factor activity"/>
    <property type="evidence" value="ECO:0007669"/>
    <property type="project" value="InterPro"/>
</dbReference>
<dbReference type="InterPro" id="IPR036388">
    <property type="entry name" value="WH-like_DNA-bd_sf"/>
</dbReference>
<dbReference type="Gene3D" id="1.10.10.10">
    <property type="entry name" value="Winged helix-like DNA-binding domain superfamily/Winged helix DNA-binding domain"/>
    <property type="match status" value="1"/>
</dbReference>
<keyword evidence="6" id="KW-1185">Reference proteome</keyword>
<protein>
    <submittedName>
        <fullName evidence="5">Putative transcriptional regulator</fullName>
    </submittedName>
</protein>
<dbReference type="Proteomes" id="UP000035548">
    <property type="component" value="Chromosome"/>
</dbReference>
<feature type="domain" description="HTH arsR-type" evidence="4">
    <location>
        <begin position="12"/>
        <end position="104"/>
    </location>
</feature>
<dbReference type="NCBIfam" id="NF033788">
    <property type="entry name" value="HTH_metalloreg"/>
    <property type="match status" value="1"/>
</dbReference>
<evidence type="ECO:0000259" key="4">
    <source>
        <dbReference type="PROSITE" id="PS50987"/>
    </source>
</evidence>
<evidence type="ECO:0000256" key="3">
    <source>
        <dbReference type="ARBA" id="ARBA00023163"/>
    </source>
</evidence>
<dbReference type="STRING" id="1072256.CUTER_04285"/>
<evidence type="ECO:0000313" key="5">
    <source>
        <dbReference type="EMBL" id="AKK10863.1"/>
    </source>
</evidence>
<keyword evidence="3" id="KW-0804">Transcription</keyword>
<dbReference type="OrthoDB" id="9810923at2"/>
<dbReference type="InterPro" id="IPR051081">
    <property type="entry name" value="HTH_MetalResp_TranReg"/>
</dbReference>
<dbReference type="PATRIC" id="fig|1072256.5.peg.850"/>
<reference evidence="5 6" key="1">
    <citation type="journal article" date="2015" name="Genome Announc.">
        <title>Virulence Factor Genes Detected in the Complete Genome Sequence of Corynebacterium uterequi DSM 45634, Isolated from the Uterus of a Maiden Mare.</title>
        <authorList>
            <person name="Ruckert C."/>
            <person name="Kriete M."/>
            <person name="Jaenicke S."/>
            <person name="Winkler A."/>
            <person name="Tauch A."/>
        </authorList>
    </citation>
    <scope>NUCLEOTIDE SEQUENCE [LARGE SCALE GENOMIC DNA]</scope>
    <source>
        <strain evidence="5 6">DSM 45634</strain>
    </source>
</reference>
<reference evidence="6" key="2">
    <citation type="submission" date="2015-05" db="EMBL/GenBank/DDBJ databases">
        <title>Complete genome sequence of Corynebacterium uterequi DSM 45634, isolated from the uterus of a maiden mare.</title>
        <authorList>
            <person name="Ruckert C."/>
            <person name="Albersmeier A."/>
            <person name="Winkler A."/>
            <person name="Tauch A."/>
        </authorList>
    </citation>
    <scope>NUCLEOTIDE SEQUENCE [LARGE SCALE GENOMIC DNA]</scope>
    <source>
        <strain evidence="6">DSM 45634</strain>
    </source>
</reference>
<dbReference type="KEGG" id="cut:CUTER_04285"/>
<organism evidence="5 6">
    <name type="scientific">Corynebacterium uterequi</name>
    <dbReference type="NCBI Taxonomy" id="1072256"/>
    <lineage>
        <taxon>Bacteria</taxon>
        <taxon>Bacillati</taxon>
        <taxon>Actinomycetota</taxon>
        <taxon>Actinomycetes</taxon>
        <taxon>Mycobacteriales</taxon>
        <taxon>Corynebacteriaceae</taxon>
        <taxon>Corynebacterium</taxon>
    </lineage>
</organism>
<evidence type="ECO:0000256" key="2">
    <source>
        <dbReference type="ARBA" id="ARBA00023125"/>
    </source>
</evidence>
<evidence type="ECO:0000313" key="6">
    <source>
        <dbReference type="Proteomes" id="UP000035548"/>
    </source>
</evidence>
<accession>A0A0G3HFX9</accession>
<dbReference type="PANTHER" id="PTHR33154:SF33">
    <property type="entry name" value="TRANSCRIPTIONAL REPRESSOR SDPR"/>
    <property type="match status" value="1"/>
</dbReference>
<dbReference type="Pfam" id="PF12802">
    <property type="entry name" value="MarR_2"/>
    <property type="match status" value="1"/>
</dbReference>
<dbReference type="InterPro" id="IPR011991">
    <property type="entry name" value="ArsR-like_HTH"/>
</dbReference>
<dbReference type="SUPFAM" id="SSF46785">
    <property type="entry name" value="Winged helix' DNA-binding domain"/>
    <property type="match status" value="1"/>
</dbReference>
<dbReference type="InterPro" id="IPR000835">
    <property type="entry name" value="HTH_MarR-typ"/>
</dbReference>